<dbReference type="Proteomes" id="UP000828390">
    <property type="component" value="Unassembled WGS sequence"/>
</dbReference>
<reference evidence="1" key="2">
    <citation type="submission" date="2020-11" db="EMBL/GenBank/DDBJ databases">
        <authorList>
            <person name="McCartney M.A."/>
            <person name="Auch B."/>
            <person name="Kono T."/>
            <person name="Mallez S."/>
            <person name="Becker A."/>
            <person name="Gohl D.M."/>
            <person name="Silverstein K.A.T."/>
            <person name="Koren S."/>
            <person name="Bechman K.B."/>
            <person name="Herman A."/>
            <person name="Abrahante J.E."/>
            <person name="Garbe J."/>
        </authorList>
    </citation>
    <scope>NUCLEOTIDE SEQUENCE</scope>
    <source>
        <strain evidence="1">Duluth1</strain>
        <tissue evidence="1">Whole animal</tissue>
    </source>
</reference>
<dbReference type="EMBL" id="JAIWYP010000002">
    <property type="protein sequence ID" value="KAH3869875.1"/>
    <property type="molecule type" value="Genomic_DNA"/>
</dbReference>
<gene>
    <name evidence="1" type="ORF">DPMN_033048</name>
</gene>
<sequence length="227" mass="26385">MQLKPSEIFYSQNSISSVFGGGDYEGTPIGETLDKLVNGSISVFHIPTITVTKKPGSEKWYTLDNRRLWVFHHLQRKQPDTLIPVNVRDYCDLGEFNRNKFTSKNGGREIRVKNPGGKWYKKIRPVIPIEPKCDVICVQPNSQTLANLRPESKEHVIDPTETLRKQMIERLRRIQRGEKLPIVPFHKWSRESQTRLESRAEHRTPLINISVNTNELKTENREETTKR</sequence>
<dbReference type="AlphaFoldDB" id="A0A9D4M4X7"/>
<reference evidence="1" key="1">
    <citation type="journal article" date="2019" name="bioRxiv">
        <title>The Genome of the Zebra Mussel, Dreissena polymorpha: A Resource for Invasive Species Research.</title>
        <authorList>
            <person name="McCartney M.A."/>
            <person name="Auch B."/>
            <person name="Kono T."/>
            <person name="Mallez S."/>
            <person name="Zhang Y."/>
            <person name="Obille A."/>
            <person name="Becker A."/>
            <person name="Abrahante J.E."/>
            <person name="Garbe J."/>
            <person name="Badalamenti J.P."/>
            <person name="Herman A."/>
            <person name="Mangelson H."/>
            <person name="Liachko I."/>
            <person name="Sullivan S."/>
            <person name="Sone E.D."/>
            <person name="Koren S."/>
            <person name="Silverstein K.A.T."/>
            <person name="Beckman K.B."/>
            <person name="Gohl D.M."/>
        </authorList>
    </citation>
    <scope>NUCLEOTIDE SEQUENCE</scope>
    <source>
        <strain evidence="1">Duluth1</strain>
        <tissue evidence="1">Whole animal</tissue>
    </source>
</reference>
<evidence type="ECO:0000313" key="1">
    <source>
        <dbReference type="EMBL" id="KAH3869875.1"/>
    </source>
</evidence>
<comment type="caution">
    <text evidence="1">The sequence shown here is derived from an EMBL/GenBank/DDBJ whole genome shotgun (WGS) entry which is preliminary data.</text>
</comment>
<protein>
    <submittedName>
        <fullName evidence="1">Uncharacterized protein</fullName>
    </submittedName>
</protein>
<accession>A0A9D4M4X7</accession>
<evidence type="ECO:0000313" key="2">
    <source>
        <dbReference type="Proteomes" id="UP000828390"/>
    </source>
</evidence>
<name>A0A9D4M4X7_DREPO</name>
<keyword evidence="2" id="KW-1185">Reference proteome</keyword>
<proteinExistence type="predicted"/>
<organism evidence="1 2">
    <name type="scientific">Dreissena polymorpha</name>
    <name type="common">Zebra mussel</name>
    <name type="synonym">Mytilus polymorpha</name>
    <dbReference type="NCBI Taxonomy" id="45954"/>
    <lineage>
        <taxon>Eukaryota</taxon>
        <taxon>Metazoa</taxon>
        <taxon>Spiralia</taxon>
        <taxon>Lophotrochozoa</taxon>
        <taxon>Mollusca</taxon>
        <taxon>Bivalvia</taxon>
        <taxon>Autobranchia</taxon>
        <taxon>Heteroconchia</taxon>
        <taxon>Euheterodonta</taxon>
        <taxon>Imparidentia</taxon>
        <taxon>Neoheterodontei</taxon>
        <taxon>Myida</taxon>
        <taxon>Dreissenoidea</taxon>
        <taxon>Dreissenidae</taxon>
        <taxon>Dreissena</taxon>
    </lineage>
</organism>